<proteinExistence type="predicted"/>
<gene>
    <name evidence="3" type="primary">ABSGL_11506.1 scaffold 12295</name>
</gene>
<keyword evidence="1" id="KW-0175">Coiled coil</keyword>
<dbReference type="OrthoDB" id="252265at2759"/>
<dbReference type="PANTHER" id="PTHR39211:SF1">
    <property type="entry name" value="ABNORMAL SPINDLE-LIKE MICROCEPHALY-ASSOCIATED PROTEIN ASH DOMAIN-CONTAINING PROTEIN"/>
    <property type="match status" value="1"/>
</dbReference>
<accession>A0A163K623</accession>
<protein>
    <submittedName>
        <fullName evidence="3">Uncharacterized protein</fullName>
    </submittedName>
</protein>
<feature type="region of interest" description="Disordered" evidence="2">
    <location>
        <begin position="1902"/>
        <end position="1936"/>
    </location>
</feature>
<evidence type="ECO:0000256" key="2">
    <source>
        <dbReference type="SAM" id="MobiDB-lite"/>
    </source>
</evidence>
<dbReference type="STRING" id="4829.A0A163K623"/>
<evidence type="ECO:0000313" key="4">
    <source>
        <dbReference type="Proteomes" id="UP000078561"/>
    </source>
</evidence>
<organism evidence="3">
    <name type="scientific">Absidia glauca</name>
    <name type="common">Pin mould</name>
    <dbReference type="NCBI Taxonomy" id="4829"/>
    <lineage>
        <taxon>Eukaryota</taxon>
        <taxon>Fungi</taxon>
        <taxon>Fungi incertae sedis</taxon>
        <taxon>Mucoromycota</taxon>
        <taxon>Mucoromycotina</taxon>
        <taxon>Mucoromycetes</taxon>
        <taxon>Mucorales</taxon>
        <taxon>Cunninghamellaceae</taxon>
        <taxon>Absidia</taxon>
    </lineage>
</organism>
<feature type="coiled-coil region" evidence="1">
    <location>
        <begin position="1255"/>
        <end position="1282"/>
    </location>
</feature>
<feature type="region of interest" description="Disordered" evidence="2">
    <location>
        <begin position="1428"/>
        <end position="1450"/>
    </location>
</feature>
<dbReference type="OMA" id="KGGYHYR"/>
<feature type="region of interest" description="Disordered" evidence="2">
    <location>
        <begin position="1299"/>
        <end position="1328"/>
    </location>
</feature>
<feature type="region of interest" description="Disordered" evidence="2">
    <location>
        <begin position="376"/>
        <end position="413"/>
    </location>
</feature>
<dbReference type="EMBL" id="LT554468">
    <property type="protein sequence ID" value="SAM05631.1"/>
    <property type="molecule type" value="Genomic_DNA"/>
</dbReference>
<evidence type="ECO:0000256" key="1">
    <source>
        <dbReference type="SAM" id="Coils"/>
    </source>
</evidence>
<feature type="compositionally biased region" description="Low complexity" evidence="2">
    <location>
        <begin position="894"/>
        <end position="904"/>
    </location>
</feature>
<dbReference type="InterPro" id="IPR013783">
    <property type="entry name" value="Ig-like_fold"/>
</dbReference>
<feature type="compositionally biased region" description="Basic and acidic residues" evidence="2">
    <location>
        <begin position="857"/>
        <end position="881"/>
    </location>
</feature>
<reference evidence="3" key="1">
    <citation type="submission" date="2016-04" db="EMBL/GenBank/DDBJ databases">
        <authorList>
            <person name="Evans L.H."/>
            <person name="Alamgir A."/>
            <person name="Owens N."/>
            <person name="Weber N.D."/>
            <person name="Virtaneva K."/>
            <person name="Barbian K."/>
            <person name="Babar A."/>
            <person name="Rosenke K."/>
        </authorList>
    </citation>
    <scope>NUCLEOTIDE SEQUENCE [LARGE SCALE GENOMIC DNA]</scope>
    <source>
        <strain evidence="3">CBS 101.48</strain>
    </source>
</reference>
<feature type="compositionally biased region" description="Basic residues" evidence="2">
    <location>
        <begin position="912"/>
        <end position="928"/>
    </location>
</feature>
<name>A0A163K623_ABSGL</name>
<dbReference type="InParanoid" id="A0A163K623"/>
<feature type="compositionally biased region" description="Basic residues" evidence="2">
    <location>
        <begin position="768"/>
        <end position="778"/>
    </location>
</feature>
<feature type="compositionally biased region" description="Low complexity" evidence="2">
    <location>
        <begin position="1310"/>
        <end position="1324"/>
    </location>
</feature>
<feature type="compositionally biased region" description="Low complexity" evidence="2">
    <location>
        <begin position="1428"/>
        <end position="1438"/>
    </location>
</feature>
<dbReference type="PANTHER" id="PTHR39211">
    <property type="entry name" value="CHROMOSOME 7, WHOLE GENOME SHOTGUN SEQUENCE"/>
    <property type="match status" value="1"/>
</dbReference>
<feature type="compositionally biased region" description="Basic and acidic residues" evidence="2">
    <location>
        <begin position="1922"/>
        <end position="1936"/>
    </location>
</feature>
<dbReference type="Proteomes" id="UP000078561">
    <property type="component" value="Unassembled WGS sequence"/>
</dbReference>
<evidence type="ECO:0000313" key="3">
    <source>
        <dbReference type="EMBL" id="SAM05631.1"/>
    </source>
</evidence>
<dbReference type="Gene3D" id="2.60.40.10">
    <property type="entry name" value="Immunoglobulins"/>
    <property type="match status" value="3"/>
</dbReference>
<feature type="compositionally biased region" description="Polar residues" evidence="2">
    <location>
        <begin position="383"/>
        <end position="396"/>
    </location>
</feature>
<feature type="compositionally biased region" description="Basic residues" evidence="2">
    <location>
        <begin position="844"/>
        <end position="853"/>
    </location>
</feature>
<feature type="compositionally biased region" description="Low complexity" evidence="2">
    <location>
        <begin position="786"/>
        <end position="803"/>
    </location>
</feature>
<sequence length="2495" mass="279478">MFGQDENEDTTLFELVDVHGRLTLDQVYGNGLHALKRLSICNLTDRRIVVRMRSNLRNQITFQTENENLVEWDVGDNTTNTVAWSQHQEQALVSTTNDISSYRQPGNELFNIVNHIDELALQPFETRPLILGFLPDAREDDDDTSTTGGVFTQDNSETDTFNWFNVTGSLFFFGYVDAVSNMADYQQSIKFRASVCQSTLWTDVTETGINFDDCVMGETYYRDFTVKNKSDIDLYWKLNTVDLLHGWLDFTDADTGASLMNRQYGPIGGCSYRRIRITFTPKDVGEFNYDLQLENLNDARNVVQCKIHAIVRSVAHKESLVVTSGNLIDFGDCISGQWTVQQMVLNNISETPVEVRFLPEGADVVFDIKSSLDAPNELKPASDQRSSLITPPTTLASNSDFSATDSDFSRSSSPISMESSSVWGGVRVHTPSQAATSIRSTGDTSDVKSQVASRKLKNDSILFQSFRTHSFIKISDSLVPVENYSRIEDLLLKPGKERTVQVSYRPQKDANLTDFNAGQLIRRNFRIVLEYGTYRSTEPKERKSVQCRTRTCTSFVEVIPKEINFGDTDVGTLKSIPINIFNRSDILARVELEFTSKVLNCLRGEITIQPRSYVELKLDLYPRKVNPEYRKQITLVNYLNNDNDQIIEVQSTNIDKNRVTFHSLFYRILTATGANYLDFGSIALNSPSLRTFTVENIRNKPLTLDITTSIPQDLVIYVKKKREHKATKQPSTTTKGTTSDKPSPSASSPSSSPYPPTPINGLDAGMKKKDRRTHHLHRVLLDRDSSGNNSSGSNNGSSPSSNGSNGGGMSLEHLQQQQQKRIHRADRATYSSTAYLDLATAPPQHKHGKRRLLRSINKKELNDLRDLAGVKSQTDKADKKRANGRGSSAGGNNHGATASSNGNGQPRGEIQHKRKSHQHHHHHQRQHRPMGITAARYKSRKNLDWSDIAGKARVPFEDLLSVLEHGSKAPPPLFPKQAAEEQFVRHQLAWRRELERLIEKGDLVQTSLVHVDPEGEEEVVIVFTPNGETKPHVKSAPKKQDGRIFLRLVDFDRDIEQAEFENLLDLDQCKIPLREVIVRAQLCRSVMDLGQKNINFGMVERNERHAKSIVLHNRSETPLLYAIRKSGSIASGDIDLGAGRYGVVRSFGKREIEFTFEPTLPGVFMEKLTVENIRDRHNDQVLSLKAIVRKPSTFFIQSLEMAFGPCLVDHMCARTEAIVVTNTNKQSRMFEVRVDPNEAIFGCYFGEFDFVVDDDESKKTLSKEAEEEIENLEQKLKIARRKNQPDKINKYIKKLAKLKDDDGGDDDTSAKNSAGGSNAALADGTSGDGGNKDMTAMIFKKTSESVVFPLDPHATKTITVYLKAVLRPLKQGDDHHDVDVPPLQVRGRIMVHEYKNTDVCKSIMYSALICKDQADYNQELALEGQQAATATSPAVSPSTSPPPPSLSAALAPLPEPTVAAEPEESLVLERTSFDGGKAEVDQQSTFYVRVTNQSDKELRYSFVVDDDNEKDFFICPTTTIPLAPGETRKILFDIRPSKVGKQHHTLSIRNDETMTMQKFTLHVLVHRKQYLSFPSLSEDTNGELDLGFSYVDPGNKYSQVTPLLVQNITEEDVYITCQSNLSHQVLIFMDETGKRGLVDMMPFKRGNLLTVWVAVQPNLLTGYLGNSEDECRELVGGIKFSIYTKDDGGRDAGDTLTTTDGDKSDPVMNLMWTQTVKFTSIIGQSHLQVSHQVINLGYTDLLHEEFYGAFTIQNKSGQLPLDYEVECTSGNVVLDRRGGTLNGWKDGTAALKPLDSVDGHGVDDDESYGDALTTSLAQITFRIYSYRHGLLTERLLVTNMHNSEEVFEIEVRLFVDCGRMDLLSIPSRQAALDDTYHSNHREAYPLRTLKWESIYICPSDEVDDDDNGGGDGNNSNGNTIGDSDRGQSNDDGNDKALPKLKMIQLPPQDEQRLYVREIEVANSSGQPMLLTAGSDVDVKAVWLLQDQGKKQAMDSSFSSSEVTMASPFSQCGDQAALQPGQRVRIQLYCPSVHKLSNDSRLLALQGRSGPLNGMLVLYDSRQQVEVMAMELQALFCVSQAALSVERIDLGKIGHINSWKPTKFQFSVRNLSDVPVLYTLQASSFLDFVPLDKNGVALVNWDKNFYVPAKKSQMVEGTLEARAMTDQTSGHRRIDVRITNQRNPSNIMVLRLKALMTTFELFFDRLTNGELVLPTLQHPIPDPNVTCDNWFVIRNTTDDDIRFEIGADIAPDLSDYIRLDVLSRYSNSPLKGGITVSAQGKMEVRIRAAPNEATRLPLDRPDLMDDTTGVILAYLWVTTRPKDEDQTVREMIPVRSYLMDTPTFSLSERRLDFKLMTYYREDHEQQQKGDDERQVNRSMKMDDDDHLSTSSTPAICVPESYSLIITNHASKVPLRFKVTIEGPTEFPAEELIDITPLASDGTGQVLPGDSLSLTVALANPEDNLPEQIKIHVDDLDAIGDTRQTTTVFMTEIVWDL</sequence>
<feature type="compositionally biased region" description="Low complexity" evidence="2">
    <location>
        <begin position="728"/>
        <end position="751"/>
    </location>
</feature>
<feature type="compositionally biased region" description="Low complexity" evidence="2">
    <location>
        <begin position="397"/>
        <end position="413"/>
    </location>
</feature>
<keyword evidence="4" id="KW-1185">Reference proteome</keyword>
<feature type="region of interest" description="Disordered" evidence="2">
    <location>
        <begin position="721"/>
        <end position="932"/>
    </location>
</feature>